<evidence type="ECO:0008006" key="6">
    <source>
        <dbReference type="Google" id="ProtNLM"/>
    </source>
</evidence>
<accession>X1GTQ6</accession>
<evidence type="ECO:0000256" key="4">
    <source>
        <dbReference type="ARBA" id="ARBA00022833"/>
    </source>
</evidence>
<dbReference type="AlphaFoldDB" id="X1GTQ6"/>
<dbReference type="EMBL" id="BARU01017488">
    <property type="protein sequence ID" value="GAH60537.1"/>
    <property type="molecule type" value="Genomic_DNA"/>
</dbReference>
<dbReference type="GO" id="GO:0009231">
    <property type="term" value="P:riboflavin biosynthetic process"/>
    <property type="evidence" value="ECO:0007669"/>
    <property type="project" value="TreeGrafter"/>
</dbReference>
<evidence type="ECO:0000256" key="3">
    <source>
        <dbReference type="ARBA" id="ARBA00022801"/>
    </source>
</evidence>
<comment type="cofactor">
    <cofactor evidence="1">
        <name>Zn(2+)</name>
        <dbReference type="ChEBI" id="CHEBI:29105"/>
    </cofactor>
</comment>
<keyword evidence="3" id="KW-0378">Hydrolase</keyword>
<proteinExistence type="predicted"/>
<evidence type="ECO:0000256" key="2">
    <source>
        <dbReference type="ARBA" id="ARBA00022723"/>
    </source>
</evidence>
<organism evidence="5">
    <name type="scientific">marine sediment metagenome</name>
    <dbReference type="NCBI Taxonomy" id="412755"/>
    <lineage>
        <taxon>unclassified sequences</taxon>
        <taxon>metagenomes</taxon>
        <taxon>ecological metagenomes</taxon>
    </lineage>
</organism>
<keyword evidence="4" id="KW-0862">Zinc</keyword>
<dbReference type="InterPro" id="IPR024087">
    <property type="entry name" value="Creatininase-like_sf"/>
</dbReference>
<dbReference type="GO" id="GO:0046872">
    <property type="term" value="F:metal ion binding"/>
    <property type="evidence" value="ECO:0007669"/>
    <property type="project" value="UniProtKB-KW"/>
</dbReference>
<protein>
    <recommendedName>
        <fullName evidence="6">2-amino-5-formylamino-6-ribosylaminopyrimidin-4(3H)-one 5'-monophosphate deformylase</fullName>
    </recommendedName>
</protein>
<dbReference type="NCBIfam" id="NF033501">
    <property type="entry name" value="ArfB_arch_rifla"/>
    <property type="match status" value="1"/>
</dbReference>
<sequence length="221" mass="24418">MSLDLGKVGILALGSHEERHGAALPPDTDAKLASHVALEAAKRTGVEFLGTLYSSYELPYIDTGRHQTLEQLLKELRVKLQTANQMLGIEGVVLVNAHGGNKPLRDRIQELEQKTSLRVIFNNKIIELEGPHAATGELSMGAVIGITDISKIAEHSDFELYPEVGFVGLKEARKCYPWAEQQAQEVERVSVHVDKFLGEKLLKCAIIDVMNDIRKLETLSL</sequence>
<gene>
    <name evidence="5" type="ORF">S03H2_29005</name>
</gene>
<comment type="caution">
    <text evidence="5">The sequence shown here is derived from an EMBL/GenBank/DDBJ whole genome shotgun (WGS) entry which is preliminary data.</text>
</comment>
<feature type="non-terminal residue" evidence="5">
    <location>
        <position position="221"/>
    </location>
</feature>
<dbReference type="SUPFAM" id="SSF102215">
    <property type="entry name" value="Creatininase"/>
    <property type="match status" value="1"/>
</dbReference>
<dbReference type="GO" id="GO:0016811">
    <property type="term" value="F:hydrolase activity, acting on carbon-nitrogen (but not peptide) bonds, in linear amides"/>
    <property type="evidence" value="ECO:0007669"/>
    <property type="project" value="TreeGrafter"/>
</dbReference>
<dbReference type="PANTHER" id="PTHR35005:SF1">
    <property type="entry name" value="2-AMINO-5-FORMYLAMINO-6-RIBOSYLAMINOPYRIMIDIN-4(3H)-ONE 5'-MONOPHOSPHATE DEFORMYLASE"/>
    <property type="match status" value="1"/>
</dbReference>
<dbReference type="InterPro" id="IPR003785">
    <property type="entry name" value="Creatininase/forma_Hydrolase"/>
</dbReference>
<reference evidence="5" key="1">
    <citation type="journal article" date="2014" name="Front. Microbiol.">
        <title>High frequency of phylogenetically diverse reductive dehalogenase-homologous genes in deep subseafloor sedimentary metagenomes.</title>
        <authorList>
            <person name="Kawai M."/>
            <person name="Futagami T."/>
            <person name="Toyoda A."/>
            <person name="Takaki Y."/>
            <person name="Nishi S."/>
            <person name="Hori S."/>
            <person name="Arai W."/>
            <person name="Tsubouchi T."/>
            <person name="Morono Y."/>
            <person name="Uchiyama I."/>
            <person name="Ito T."/>
            <person name="Fujiyama A."/>
            <person name="Inagaki F."/>
            <person name="Takami H."/>
        </authorList>
    </citation>
    <scope>NUCLEOTIDE SEQUENCE</scope>
    <source>
        <strain evidence="5">Expedition CK06-06</strain>
    </source>
</reference>
<evidence type="ECO:0000256" key="1">
    <source>
        <dbReference type="ARBA" id="ARBA00001947"/>
    </source>
</evidence>
<dbReference type="PANTHER" id="PTHR35005">
    <property type="entry name" value="3-DEHYDRO-SCYLLO-INOSOSE HYDROLASE"/>
    <property type="match status" value="1"/>
</dbReference>
<keyword evidence="2" id="KW-0479">Metal-binding</keyword>
<evidence type="ECO:0000313" key="5">
    <source>
        <dbReference type="EMBL" id="GAH60537.1"/>
    </source>
</evidence>
<dbReference type="Pfam" id="PF02633">
    <property type="entry name" value="Creatininase"/>
    <property type="match status" value="1"/>
</dbReference>
<name>X1GTQ6_9ZZZZ</name>
<dbReference type="Gene3D" id="3.40.50.10310">
    <property type="entry name" value="Creatininase"/>
    <property type="match status" value="1"/>
</dbReference>